<dbReference type="SUPFAM" id="SSF55874">
    <property type="entry name" value="ATPase domain of HSP90 chaperone/DNA topoisomerase II/histidine kinase"/>
    <property type="match status" value="1"/>
</dbReference>
<organism evidence="1 2">
    <name type="scientific">Acinetobacter nosocomialis</name>
    <dbReference type="NCBI Taxonomy" id="106654"/>
    <lineage>
        <taxon>Bacteria</taxon>
        <taxon>Pseudomonadati</taxon>
        <taxon>Pseudomonadota</taxon>
        <taxon>Gammaproteobacteria</taxon>
        <taxon>Moraxellales</taxon>
        <taxon>Moraxellaceae</taxon>
        <taxon>Acinetobacter</taxon>
        <taxon>Acinetobacter calcoaceticus/baumannii complex</taxon>
    </lineage>
</organism>
<keyword evidence="1" id="KW-0614">Plasmid</keyword>
<dbReference type="EMBL" id="CP045561">
    <property type="protein sequence ID" value="QGA46173.1"/>
    <property type="molecule type" value="Genomic_DNA"/>
</dbReference>
<dbReference type="Gene3D" id="3.30.565.10">
    <property type="entry name" value="Histidine kinase-like ATPase, C-terminal domain"/>
    <property type="match status" value="1"/>
</dbReference>
<evidence type="ECO:0000313" key="2">
    <source>
        <dbReference type="Proteomes" id="UP000325778"/>
    </source>
</evidence>
<geneLocation type="plasmid" evidence="1 2">
    <name>pAC1530</name>
</geneLocation>
<protein>
    <recommendedName>
        <fullName evidence="3">ATP-binding protein</fullName>
    </recommendedName>
</protein>
<dbReference type="AlphaFoldDB" id="A0AB37D0D9"/>
<accession>A0AB37D0D9</accession>
<dbReference type="Pfam" id="PF13589">
    <property type="entry name" value="HATPase_c_3"/>
    <property type="match status" value="1"/>
</dbReference>
<evidence type="ECO:0008006" key="3">
    <source>
        <dbReference type="Google" id="ProtNLM"/>
    </source>
</evidence>
<evidence type="ECO:0000313" key="1">
    <source>
        <dbReference type="EMBL" id="QGA46173.1"/>
    </source>
</evidence>
<gene>
    <name evidence="1" type="ORF">GD578_20060</name>
</gene>
<name>A0AB37D0D9_ACINO</name>
<sequence>MYKEHNRMAAMTLINFKLHPSFIHSAIKDQASGIDKAIAELVMNSLDAGATRVDIHVNENDEKYHFTIKDNGKGFTQETIENYFAWFGAPHDEGDAIFGKFRLGRGQIFNYASTEWFSNQFALKVDIEEALNQKSDTLGFDFDEVKTSKVKGCEIKGIIYEKYGRDNFSIQSFKENLKDIIEYIDLPVYFNGELLNTPKRKIRSTLNKGDIFFEDDLAYYILKRSANSFEIYNLGVRVPYTWYEESLLKGIIISKKPFMLTASRNEIIVDRCPIYKQIISNITNLHEEKYLNKFLYREVQKNEKKKKVIDESAAIHIIENIIKNKTVYDAKIILEAFRSPLFEDYKNRTLSAVDLVSTKAIMLFNEDYDYTKVEKIESKFDALIVDENSTLRSFLNNFYYSNRTAWQQDFNAQATFLSPLEQFLFIIKTMLNRFSNKFYNVPEDIHYNTAIESLVEDRKIFADNELTSDGKQYLNFLNHINDRLFELHGRVFNQDKRVIHLGEAPDAEAWTNHSGYIVFSTNTQKYFKEKQYLRILLILIHEYCHKDSSEKAHDIEFYQEFHDFIIGKDLNSVLEDYISASLAITNKEQICLELPKQEDAKKEDLIVQRLTGLINSPTHKNTLMLDALIKDMNLNFYAADNKTLFGVKYNTFRGWVTDPSSSRHRNPRTAVWNNFIYSLIAHRLGFKDTNAFLKLSMQLPNEYGRSEGN</sequence>
<proteinExistence type="predicted"/>
<reference evidence="1 2" key="1">
    <citation type="journal article" date="2021" name="MSphere">
        <title>Complete Genome Sequencing of Acinetobacter baumannii AC1633 and Acinetobacter nosocomialis AC1530 Unveils a Large Multidrug-Resistant Plasmid Encoding the NDM-1 and OXA-58 Carbapenemases.</title>
        <authorList>
            <person name="Alattraqchi A.G."/>
            <person name="Mohd Rani F."/>
            <person name="A. Rahman N.I."/>
            <person name="Ismail S."/>
            <person name="Cleary D.W."/>
            <person name="Clarke S.C."/>
            <person name="Yeo C.C."/>
        </authorList>
    </citation>
    <scope>NUCLEOTIDE SEQUENCE [LARGE SCALE GENOMIC DNA]</scope>
    <source>
        <strain evidence="1 2">AC1530</strain>
        <plasmid evidence="1">pAC1530</plasmid>
    </source>
</reference>
<dbReference type="Proteomes" id="UP000325778">
    <property type="component" value="Plasmid pAC1530"/>
</dbReference>
<dbReference type="InterPro" id="IPR036890">
    <property type="entry name" value="HATPase_C_sf"/>
</dbReference>